<dbReference type="RefSeq" id="WP_148309041.1">
    <property type="nucleotide sequence ID" value="NZ_CP009122.1"/>
</dbReference>
<keyword evidence="2" id="KW-1185">Reference proteome</keyword>
<evidence type="ECO:0000313" key="1">
    <source>
        <dbReference type="EMBL" id="AJA08294.1"/>
    </source>
</evidence>
<dbReference type="AlphaFoldDB" id="A0A0A7PEA7"/>
<dbReference type="STRING" id="1515612.SKP52_06860"/>
<organism evidence="1 2">
    <name type="scientific">Sphingopyxis fribergensis</name>
    <dbReference type="NCBI Taxonomy" id="1515612"/>
    <lineage>
        <taxon>Bacteria</taxon>
        <taxon>Pseudomonadati</taxon>
        <taxon>Pseudomonadota</taxon>
        <taxon>Alphaproteobacteria</taxon>
        <taxon>Sphingomonadales</taxon>
        <taxon>Sphingomonadaceae</taxon>
        <taxon>Sphingopyxis</taxon>
    </lineage>
</organism>
<dbReference type="Proteomes" id="UP000030907">
    <property type="component" value="Chromosome"/>
</dbReference>
<dbReference type="HOGENOM" id="CLU_2496291_0_0_5"/>
<accession>A0A0A7PEA7</accession>
<dbReference type="KEGG" id="sphk:SKP52_06860"/>
<dbReference type="EMBL" id="CP009122">
    <property type="protein sequence ID" value="AJA08294.1"/>
    <property type="molecule type" value="Genomic_DNA"/>
</dbReference>
<gene>
    <name evidence="1" type="ORF">SKP52_06860</name>
</gene>
<protein>
    <submittedName>
        <fullName evidence="1">Uncharacterized protein</fullName>
    </submittedName>
</protein>
<sequence length="86" mass="9268">MLRRKRKFRDEPCSSNGTAKIPVSLVVASDHFRGQATRAVIPAKACLQVSISAMERLMMTLILRFGGAPVTNSSSLRNLGVVNAAP</sequence>
<proteinExistence type="predicted"/>
<reference evidence="1 2" key="1">
    <citation type="journal article" date="2015" name="Int. J. Syst. Evol. Microbiol.">
        <title>Description of Sphingopyxis fribergensis sp. nov. - a soil bacterium with the ability to degrade styrene and phenylacetic acid.</title>
        <authorList>
            <person name="Oelschlagel M."/>
            <person name="Ruckert C."/>
            <person name="Kalinowski J."/>
            <person name="Schmidt G."/>
            <person name="Schlomann M."/>
            <person name="Tischler D."/>
        </authorList>
    </citation>
    <scope>NUCLEOTIDE SEQUENCE [LARGE SCALE GENOMIC DNA]</scope>
    <source>
        <strain evidence="1 2">Kp5.2</strain>
    </source>
</reference>
<evidence type="ECO:0000313" key="2">
    <source>
        <dbReference type="Proteomes" id="UP000030907"/>
    </source>
</evidence>
<name>A0A0A7PEA7_9SPHN</name>